<keyword evidence="1" id="KW-0812">Transmembrane</keyword>
<reference evidence="2 3" key="1">
    <citation type="submission" date="2017-05" db="EMBL/GenBank/DDBJ databases">
        <authorList>
            <person name="Varghese N."/>
            <person name="Submissions S."/>
        </authorList>
    </citation>
    <scope>NUCLEOTIDE SEQUENCE [LARGE SCALE GENOMIC DNA]</scope>
    <source>
        <strain evidence="2 3">DSM 21342</strain>
    </source>
</reference>
<sequence length="215" mass="24339">MKTSNKLILLIFFLLIGLVPLSVYFFKSNYEKFDKTKNSINREINCIVVEGQCEWLNIGPGKNTIGDYNWIKDSVSFEYRKDTMFIRERNPTKSRTTAKYGISLNLTKCPNIIAHDGIEDLYINGFNVVKNNLQLKLSGGILRIDSLTADSIFLELHQGQWTTLGKTSKFNFVSIKATDSSSITLECNDIKTIKAAIEPSVNVNGLMRNINKLTK</sequence>
<dbReference type="Proteomes" id="UP000315971">
    <property type="component" value="Unassembled WGS sequence"/>
</dbReference>
<protein>
    <submittedName>
        <fullName evidence="2">Uncharacterized protein</fullName>
    </submittedName>
</protein>
<evidence type="ECO:0000313" key="3">
    <source>
        <dbReference type="Proteomes" id="UP000315971"/>
    </source>
</evidence>
<accession>A0A521AFH4</accession>
<dbReference type="EMBL" id="FXSZ01000001">
    <property type="protein sequence ID" value="SMO33541.1"/>
    <property type="molecule type" value="Genomic_DNA"/>
</dbReference>
<organism evidence="2 3">
    <name type="scientific">Solitalea koreensis</name>
    <dbReference type="NCBI Taxonomy" id="543615"/>
    <lineage>
        <taxon>Bacteria</taxon>
        <taxon>Pseudomonadati</taxon>
        <taxon>Bacteroidota</taxon>
        <taxon>Sphingobacteriia</taxon>
        <taxon>Sphingobacteriales</taxon>
        <taxon>Sphingobacteriaceae</taxon>
        <taxon>Solitalea</taxon>
    </lineage>
</organism>
<evidence type="ECO:0000313" key="2">
    <source>
        <dbReference type="EMBL" id="SMO33541.1"/>
    </source>
</evidence>
<gene>
    <name evidence="2" type="ORF">SAMN06265350_101107</name>
</gene>
<keyword evidence="1" id="KW-0472">Membrane</keyword>
<dbReference type="AlphaFoldDB" id="A0A521AFH4"/>
<name>A0A521AFH4_9SPHI</name>
<keyword evidence="1" id="KW-1133">Transmembrane helix</keyword>
<dbReference type="RefSeq" id="WP_142600564.1">
    <property type="nucleotide sequence ID" value="NZ_FXSZ01000001.1"/>
</dbReference>
<feature type="transmembrane region" description="Helical" evidence="1">
    <location>
        <begin position="7"/>
        <end position="26"/>
    </location>
</feature>
<evidence type="ECO:0000256" key="1">
    <source>
        <dbReference type="SAM" id="Phobius"/>
    </source>
</evidence>
<keyword evidence="3" id="KW-1185">Reference proteome</keyword>
<proteinExistence type="predicted"/>